<comment type="function">
    <text evidence="1">Accessory subunit of the mitochondrial membrane respiratory chain NADH dehydrogenase (Complex I), that is believed to be not involved in catalysis. Complex I functions in the transfer of electrons from NADH to the respiratory chain. The immediate electron acceptor for the enzyme is believed to be ubiquinone.</text>
</comment>
<evidence type="ECO:0000256" key="8">
    <source>
        <dbReference type="ARBA" id="ARBA00022660"/>
    </source>
</evidence>
<evidence type="ECO:0000256" key="3">
    <source>
        <dbReference type="ARBA" id="ARBA00009508"/>
    </source>
</evidence>
<keyword evidence="11" id="KW-0007">Acetylation</keyword>
<accession>T1ISA4</accession>
<evidence type="ECO:0000256" key="10">
    <source>
        <dbReference type="ARBA" id="ARBA00022982"/>
    </source>
</evidence>
<evidence type="ECO:0000256" key="12">
    <source>
        <dbReference type="ARBA" id="ARBA00023128"/>
    </source>
</evidence>
<reference evidence="18" key="1">
    <citation type="submission" date="2011-05" db="EMBL/GenBank/DDBJ databases">
        <authorList>
            <person name="Richards S.R."/>
            <person name="Qu J."/>
            <person name="Jiang H."/>
            <person name="Jhangiani S.N."/>
            <person name="Agravi P."/>
            <person name="Goodspeed R."/>
            <person name="Gross S."/>
            <person name="Mandapat C."/>
            <person name="Jackson L."/>
            <person name="Mathew T."/>
            <person name="Pu L."/>
            <person name="Thornton R."/>
            <person name="Saada N."/>
            <person name="Wilczek-Boney K.B."/>
            <person name="Lee S."/>
            <person name="Kovar C."/>
            <person name="Wu Y."/>
            <person name="Scherer S.E."/>
            <person name="Worley K.C."/>
            <person name="Muzny D.M."/>
            <person name="Gibbs R."/>
        </authorList>
    </citation>
    <scope>NUCLEOTIDE SEQUENCE</scope>
    <source>
        <strain evidence="18">Brora</strain>
    </source>
</reference>
<dbReference type="PhylomeDB" id="T1ISA4"/>
<dbReference type="HOGENOM" id="CLU_108081_0_1_1"/>
<keyword evidence="8" id="KW-0679">Respiratory chain</keyword>
<dbReference type="Pfam" id="PF05347">
    <property type="entry name" value="Complex1_LYR"/>
    <property type="match status" value="1"/>
</dbReference>
<evidence type="ECO:0000256" key="1">
    <source>
        <dbReference type="ARBA" id="ARBA00002920"/>
    </source>
</evidence>
<dbReference type="Proteomes" id="UP000014500">
    <property type="component" value="Unassembled WGS sequence"/>
</dbReference>
<evidence type="ECO:0000256" key="5">
    <source>
        <dbReference type="ARBA" id="ARBA00018684"/>
    </source>
</evidence>
<dbReference type="PANTHER" id="PTHR12868">
    <property type="entry name" value="NADH-UBIQUINONE OXIDOREDUCTASE B22 SUBUNIT"/>
    <property type="match status" value="1"/>
</dbReference>
<keyword evidence="13" id="KW-0472">Membrane</keyword>
<evidence type="ECO:0000313" key="18">
    <source>
        <dbReference type="Proteomes" id="UP000014500"/>
    </source>
</evidence>
<keyword evidence="6" id="KW-0813">Transport</keyword>
<dbReference type="EnsemblMetazoa" id="SMAR003969-RA">
    <property type="protein sequence ID" value="SMAR003969-PA"/>
    <property type="gene ID" value="SMAR003969"/>
</dbReference>
<comment type="similarity">
    <text evidence="3">Belongs to the complex I LYR family.</text>
</comment>
<protein>
    <recommendedName>
        <fullName evidence="5">NADH dehydrogenase [ubiquinone] 1 beta subcomplex subunit 9</fullName>
    </recommendedName>
    <alternativeName>
        <fullName evidence="14">Complex I-B22</fullName>
    </alternativeName>
    <alternativeName>
        <fullName evidence="15">NADH-ubiquinone oxidoreductase B22 subunit</fullName>
    </alternativeName>
</protein>
<dbReference type="AlphaFoldDB" id="T1ISA4"/>
<evidence type="ECO:0000256" key="11">
    <source>
        <dbReference type="ARBA" id="ARBA00022990"/>
    </source>
</evidence>
<dbReference type="GO" id="GO:0006120">
    <property type="term" value="P:mitochondrial electron transport, NADH to ubiquinone"/>
    <property type="evidence" value="ECO:0007669"/>
    <property type="project" value="InterPro"/>
</dbReference>
<dbReference type="CDD" id="cd20263">
    <property type="entry name" value="Complex1_LYR_NDUFB9_LYRM3"/>
    <property type="match status" value="1"/>
</dbReference>
<dbReference type="InterPro" id="IPR008011">
    <property type="entry name" value="Complex1_LYR_dom"/>
</dbReference>
<evidence type="ECO:0000256" key="7">
    <source>
        <dbReference type="ARBA" id="ARBA00022553"/>
    </source>
</evidence>
<evidence type="ECO:0000256" key="14">
    <source>
        <dbReference type="ARBA" id="ARBA00030192"/>
    </source>
</evidence>
<keyword evidence="10" id="KW-0249">Electron transport</keyword>
<comment type="subcellular location">
    <subcellularLocation>
        <location evidence="2">Mitochondrion inner membrane</location>
        <topology evidence="2">Peripheral membrane protein</topology>
        <orientation evidence="2">Matrix side</orientation>
    </subcellularLocation>
</comment>
<dbReference type="EMBL" id="JH431429">
    <property type="status" value="NOT_ANNOTATED_CDS"/>
    <property type="molecule type" value="Genomic_DNA"/>
</dbReference>
<reference evidence="17" key="2">
    <citation type="submission" date="2015-02" db="UniProtKB">
        <authorList>
            <consortium name="EnsemblMetazoa"/>
        </authorList>
    </citation>
    <scope>IDENTIFICATION</scope>
</reference>
<dbReference type="eggNOG" id="KOG3466">
    <property type="taxonomic scope" value="Eukaryota"/>
</dbReference>
<comment type="subunit">
    <text evidence="4">Mammalian complex I is composed of 45 different subunits.</text>
</comment>
<dbReference type="PANTHER" id="PTHR12868:SF0">
    <property type="entry name" value="NADH DEHYDROGENASE [UBIQUINONE] 1 BETA SUBCOMPLEX SUBUNIT 9"/>
    <property type="match status" value="1"/>
</dbReference>
<dbReference type="STRING" id="126957.T1ISA4"/>
<organism evidence="17 18">
    <name type="scientific">Strigamia maritima</name>
    <name type="common">European centipede</name>
    <name type="synonym">Geophilus maritimus</name>
    <dbReference type="NCBI Taxonomy" id="126957"/>
    <lineage>
        <taxon>Eukaryota</taxon>
        <taxon>Metazoa</taxon>
        <taxon>Ecdysozoa</taxon>
        <taxon>Arthropoda</taxon>
        <taxon>Myriapoda</taxon>
        <taxon>Chilopoda</taxon>
        <taxon>Pleurostigmophora</taxon>
        <taxon>Geophilomorpha</taxon>
        <taxon>Linotaeniidae</taxon>
        <taxon>Strigamia</taxon>
    </lineage>
</organism>
<evidence type="ECO:0000256" key="9">
    <source>
        <dbReference type="ARBA" id="ARBA00022792"/>
    </source>
</evidence>
<keyword evidence="18" id="KW-1185">Reference proteome</keyword>
<evidence type="ECO:0000256" key="13">
    <source>
        <dbReference type="ARBA" id="ARBA00023136"/>
    </source>
</evidence>
<feature type="domain" description="Complex 1 LYR protein" evidence="16">
    <location>
        <begin position="14"/>
        <end position="69"/>
    </location>
</feature>
<proteinExistence type="inferred from homology"/>
<evidence type="ECO:0000256" key="2">
    <source>
        <dbReference type="ARBA" id="ARBA00004443"/>
    </source>
</evidence>
<evidence type="ECO:0000259" key="16">
    <source>
        <dbReference type="Pfam" id="PF05347"/>
    </source>
</evidence>
<keyword evidence="9" id="KW-0999">Mitochondrion inner membrane</keyword>
<keyword evidence="12" id="KW-0496">Mitochondrion</keyword>
<dbReference type="GO" id="GO:0005743">
    <property type="term" value="C:mitochondrial inner membrane"/>
    <property type="evidence" value="ECO:0007669"/>
    <property type="project" value="UniProtKB-SubCell"/>
</dbReference>
<evidence type="ECO:0000256" key="6">
    <source>
        <dbReference type="ARBA" id="ARBA00022448"/>
    </source>
</evidence>
<dbReference type="OMA" id="YRAVQMR"/>
<sequence length="143" mass="17228">MAYIQTRITTHKEKVCNLYKRACRALLDCEPHRAEYRYSATLMRARFEANRNIKDLRIAAKLLEQGEEEYFRKRHYQPIYFPNSPKGVAFQRHPVPPSWVLDGWHPLEKAMFPNYFATREKRKDEFIKFWEKKFGKPPPPPEK</sequence>
<evidence type="ECO:0000256" key="15">
    <source>
        <dbReference type="ARBA" id="ARBA00032528"/>
    </source>
</evidence>
<evidence type="ECO:0000313" key="17">
    <source>
        <dbReference type="EnsemblMetazoa" id="SMAR003969-PA"/>
    </source>
</evidence>
<keyword evidence="7" id="KW-0597">Phosphoprotein</keyword>
<dbReference type="InterPro" id="IPR045292">
    <property type="entry name" value="Complex1_LYR_NDUFB9_LYRM3"/>
</dbReference>
<dbReference type="InterPro" id="IPR033034">
    <property type="entry name" value="NDUFB9"/>
</dbReference>
<evidence type="ECO:0000256" key="4">
    <source>
        <dbReference type="ARBA" id="ARBA00011790"/>
    </source>
</evidence>
<name>T1ISA4_STRMM</name>